<evidence type="ECO:0000313" key="2">
    <source>
        <dbReference type="Proteomes" id="UP001638806"/>
    </source>
</evidence>
<organism evidence="1 2">
    <name type="scientific">Purpureocillium lilacinum</name>
    <name type="common">Paecilomyces lilacinus</name>
    <dbReference type="NCBI Taxonomy" id="33203"/>
    <lineage>
        <taxon>Eukaryota</taxon>
        <taxon>Fungi</taxon>
        <taxon>Dikarya</taxon>
        <taxon>Ascomycota</taxon>
        <taxon>Pezizomycotina</taxon>
        <taxon>Sordariomycetes</taxon>
        <taxon>Hypocreomycetidae</taxon>
        <taxon>Hypocreales</taxon>
        <taxon>Ophiocordycipitaceae</taxon>
        <taxon>Purpureocillium</taxon>
    </lineage>
</organism>
<gene>
    <name evidence="1" type="ORF">ACCO45_007347</name>
</gene>
<sequence length="209" mass="22444">MSHLASRIAHVGSVAGAAGVSRRGTGRRGTRIRATVCEASPRITQHHALRSTLRRQAGFKARWQRLPSPAGQSWRKAAPGPVLTGARLFLPAVPVAFSGLVRQASQSPSRTFPVCQYSLSTAQNEQGTNNIRTLPFNALPGKHDSRTKTPPPAPMSPNQPVPRSSSGDNTPVIQFCLFHSHLQSSSATVDSSPAPVRRLQKNHGQPETT</sequence>
<proteinExistence type="predicted"/>
<protein>
    <submittedName>
        <fullName evidence="1">Uncharacterized protein</fullName>
    </submittedName>
</protein>
<reference evidence="1" key="1">
    <citation type="submission" date="2024-12" db="EMBL/GenBank/DDBJ databases">
        <title>Comparative genomics and development of molecular markers within Purpureocillium lilacinum and among Purpureocillium species.</title>
        <authorList>
            <person name="Yeh Z.-Y."/>
            <person name="Ni N.-T."/>
            <person name="Lo P.-H."/>
            <person name="Mushyakhwo K."/>
            <person name="Lin C.-F."/>
            <person name="Nai Y.-S."/>
        </authorList>
    </citation>
    <scope>NUCLEOTIDE SEQUENCE</scope>
    <source>
        <strain evidence="1">NCHU-NPUST-175</strain>
    </source>
</reference>
<keyword evidence="2" id="KW-1185">Reference proteome</keyword>
<evidence type="ECO:0000313" key="1">
    <source>
        <dbReference type="EMBL" id="KAL3959185.1"/>
    </source>
</evidence>
<accession>A0ACC4DS43</accession>
<dbReference type="EMBL" id="JBGNUJ010000006">
    <property type="protein sequence ID" value="KAL3959185.1"/>
    <property type="molecule type" value="Genomic_DNA"/>
</dbReference>
<dbReference type="Proteomes" id="UP001638806">
    <property type="component" value="Unassembled WGS sequence"/>
</dbReference>
<comment type="caution">
    <text evidence="1">The sequence shown here is derived from an EMBL/GenBank/DDBJ whole genome shotgun (WGS) entry which is preliminary data.</text>
</comment>
<name>A0ACC4DS43_PURLI</name>